<name>A0A7J6VNV8_THATH</name>
<keyword evidence="3" id="KW-1185">Reference proteome</keyword>
<dbReference type="EMBL" id="JABWDY010029608">
    <property type="protein sequence ID" value="KAF5186248.1"/>
    <property type="molecule type" value="Genomic_DNA"/>
</dbReference>
<evidence type="ECO:0000313" key="2">
    <source>
        <dbReference type="EMBL" id="KAF5186248.1"/>
    </source>
</evidence>
<dbReference type="AlphaFoldDB" id="A0A7J6VNV8"/>
<feature type="chain" id="PRO_5029556353" evidence="1">
    <location>
        <begin position="25"/>
        <end position="87"/>
    </location>
</feature>
<organism evidence="2 3">
    <name type="scientific">Thalictrum thalictroides</name>
    <name type="common">Rue-anemone</name>
    <name type="synonym">Anemone thalictroides</name>
    <dbReference type="NCBI Taxonomy" id="46969"/>
    <lineage>
        <taxon>Eukaryota</taxon>
        <taxon>Viridiplantae</taxon>
        <taxon>Streptophyta</taxon>
        <taxon>Embryophyta</taxon>
        <taxon>Tracheophyta</taxon>
        <taxon>Spermatophyta</taxon>
        <taxon>Magnoliopsida</taxon>
        <taxon>Ranunculales</taxon>
        <taxon>Ranunculaceae</taxon>
        <taxon>Thalictroideae</taxon>
        <taxon>Thalictrum</taxon>
    </lineage>
</organism>
<evidence type="ECO:0000313" key="3">
    <source>
        <dbReference type="Proteomes" id="UP000554482"/>
    </source>
</evidence>
<feature type="signal peptide" evidence="1">
    <location>
        <begin position="1"/>
        <end position="24"/>
    </location>
</feature>
<evidence type="ECO:0000256" key="1">
    <source>
        <dbReference type="SAM" id="SignalP"/>
    </source>
</evidence>
<accession>A0A7J6VNV8</accession>
<dbReference type="Proteomes" id="UP000554482">
    <property type="component" value="Unassembled WGS sequence"/>
</dbReference>
<proteinExistence type="predicted"/>
<sequence>MAKNLSSIFFSLFIIFLVVDSSLAVRPISTTPLNNEMKAIIEMVSTDDGVAMWIPSNEAIGRDGKALFGCDGCKKCCAAPNLQLYCC</sequence>
<reference evidence="2 3" key="1">
    <citation type="submission" date="2020-06" db="EMBL/GenBank/DDBJ databases">
        <title>Transcriptomic and genomic resources for Thalictrum thalictroides and T. hernandezii: Facilitating candidate gene discovery in an emerging model plant lineage.</title>
        <authorList>
            <person name="Arias T."/>
            <person name="Riano-Pachon D.M."/>
            <person name="Di Stilio V.S."/>
        </authorList>
    </citation>
    <scope>NUCLEOTIDE SEQUENCE [LARGE SCALE GENOMIC DNA]</scope>
    <source>
        <strain evidence="3">cv. WT478/WT964</strain>
        <tissue evidence="2">Leaves</tissue>
    </source>
</reference>
<keyword evidence="1" id="KW-0732">Signal</keyword>
<protein>
    <submittedName>
        <fullName evidence="2">Uncharacterized protein</fullName>
    </submittedName>
</protein>
<gene>
    <name evidence="2" type="ORF">FRX31_024165</name>
</gene>
<comment type="caution">
    <text evidence="2">The sequence shown here is derived from an EMBL/GenBank/DDBJ whole genome shotgun (WGS) entry which is preliminary data.</text>
</comment>